<reference evidence="1 2" key="1">
    <citation type="submission" date="2013-11" db="EMBL/GenBank/DDBJ databases">
        <title>Metagenomic analysis of a methanogenic consortium involved in long chain n-alkane degradation.</title>
        <authorList>
            <person name="Davidova I.A."/>
            <person name="Callaghan A.V."/>
            <person name="Wawrik B."/>
            <person name="Pruitt S."/>
            <person name="Marks C."/>
            <person name="Duncan K.E."/>
            <person name="Suflita J.M."/>
        </authorList>
    </citation>
    <scope>NUCLEOTIDE SEQUENCE [LARGE SCALE GENOMIC DNA]</scope>
    <source>
        <strain evidence="1 2">SPR</strain>
    </source>
</reference>
<dbReference type="InParanoid" id="A0A0D2J5K9"/>
<evidence type="ECO:0000313" key="1">
    <source>
        <dbReference type="EMBL" id="KIX13404.1"/>
    </source>
</evidence>
<evidence type="ECO:0000313" key="2">
    <source>
        <dbReference type="Proteomes" id="UP000032233"/>
    </source>
</evidence>
<gene>
    <name evidence="1" type="ORF">X474_13970</name>
</gene>
<dbReference type="AlphaFoldDB" id="A0A0D2J5K9"/>
<name>A0A0D2J5K9_9BACT</name>
<proteinExistence type="predicted"/>
<sequence>MPSTPHRERKTVLKINSPNANPIIFNKDSTKKLMHVLQTNLNKIQSQLDIMCLTT</sequence>
<dbReference type="EMBL" id="AZAC01000016">
    <property type="protein sequence ID" value="KIX13404.1"/>
    <property type="molecule type" value="Genomic_DNA"/>
</dbReference>
<protein>
    <submittedName>
        <fullName evidence="1">Uncharacterized protein</fullName>
    </submittedName>
</protein>
<accession>A0A0D2J5K9</accession>
<organism evidence="1 2">
    <name type="scientific">Dethiosulfatarculus sandiegensis</name>
    <dbReference type="NCBI Taxonomy" id="1429043"/>
    <lineage>
        <taxon>Bacteria</taxon>
        <taxon>Pseudomonadati</taxon>
        <taxon>Thermodesulfobacteriota</taxon>
        <taxon>Desulfarculia</taxon>
        <taxon>Desulfarculales</taxon>
        <taxon>Desulfarculaceae</taxon>
        <taxon>Dethiosulfatarculus</taxon>
    </lineage>
</organism>
<keyword evidence="2" id="KW-1185">Reference proteome</keyword>
<dbReference type="Proteomes" id="UP000032233">
    <property type="component" value="Unassembled WGS sequence"/>
</dbReference>
<comment type="caution">
    <text evidence="1">The sequence shown here is derived from an EMBL/GenBank/DDBJ whole genome shotgun (WGS) entry which is preliminary data.</text>
</comment>